<dbReference type="PANTHER" id="PTHR33908:SF11">
    <property type="entry name" value="MEMBRANE PROTEIN"/>
    <property type="match status" value="1"/>
</dbReference>
<evidence type="ECO:0000256" key="4">
    <source>
        <dbReference type="ARBA" id="ARBA00022679"/>
    </source>
</evidence>
<feature type="transmembrane region" description="Helical" evidence="8">
    <location>
        <begin position="71"/>
        <end position="90"/>
    </location>
</feature>
<dbReference type="EMBL" id="JABVEC010000017">
    <property type="protein sequence ID" value="MBC6468162.1"/>
    <property type="molecule type" value="Genomic_DNA"/>
</dbReference>
<comment type="caution">
    <text evidence="9">The sequence shown here is derived from an EMBL/GenBank/DDBJ whole genome shotgun (WGS) entry which is preliminary data.</text>
</comment>
<evidence type="ECO:0000256" key="8">
    <source>
        <dbReference type="SAM" id="Phobius"/>
    </source>
</evidence>
<keyword evidence="5 8" id="KW-0812">Transmembrane</keyword>
<evidence type="ECO:0000256" key="1">
    <source>
        <dbReference type="ARBA" id="ARBA00004651"/>
    </source>
</evidence>
<proteinExistence type="predicted"/>
<evidence type="ECO:0000256" key="5">
    <source>
        <dbReference type="ARBA" id="ARBA00022692"/>
    </source>
</evidence>
<name>A0ABR7LUJ3_9ACTN</name>
<sequence>MGIGAALALGCLVVMLAHLRLPYPSDQLNYLTAAARFPQPLPDAAAIHQVTRFGLIVPTRLAIAVFGYSQAAYHVVPLLAALSLLLGTYALGSLLFARPVGAAAAVVVLASTPVAYDSTDLLPDVLAAGLFTIALAVAVAIRRNLLPATPWMLLLLGVLLGWSYLVREFIVFLWPLVAVLVFRRVRWRGLLWAAAPVIALVLAETLLCWAMYGDPLTRLRSVTGHGSGPTTPQIADTFQDKPRHVYLLRLPTTLNDYPEGGWLVLLLGLTVLGGLLRPRRFAVPVAWFALLWIPLTLLGGIADPAAPKLRLQLIRYWFPVFPAFVLGGLGLVWLAALAVLHRARDRPRVRSVALALPVVLLLAVAVPAAGTAMRGWWAGPGTRAGGDTQLEAFRSWMARHGDGVPRVWTDTHTGKTLAVYREGPFGGLAWRAQVARAAPGAAAPAPGDLVLFYDVDHGRVCGSCRKYARLTWGDPPRPGTGWREVYATRDGMVRVYRVGP</sequence>
<comment type="subcellular location">
    <subcellularLocation>
        <location evidence="1">Cell membrane</location>
        <topology evidence="1">Multi-pass membrane protein</topology>
    </subcellularLocation>
</comment>
<keyword evidence="3" id="KW-0328">Glycosyltransferase</keyword>
<gene>
    <name evidence="9" type="ORF">HKK74_22090</name>
</gene>
<feature type="transmembrane region" description="Helical" evidence="8">
    <location>
        <begin position="352"/>
        <end position="377"/>
    </location>
</feature>
<evidence type="ECO:0000313" key="10">
    <source>
        <dbReference type="Proteomes" id="UP000805614"/>
    </source>
</evidence>
<keyword evidence="7 8" id="KW-0472">Membrane</keyword>
<dbReference type="RefSeq" id="WP_187245174.1">
    <property type="nucleotide sequence ID" value="NZ_BAAAOK010000019.1"/>
</dbReference>
<evidence type="ECO:0008006" key="11">
    <source>
        <dbReference type="Google" id="ProtNLM"/>
    </source>
</evidence>
<dbReference type="PANTHER" id="PTHR33908">
    <property type="entry name" value="MANNOSYLTRANSFERASE YKCB-RELATED"/>
    <property type="match status" value="1"/>
</dbReference>
<organism evidence="9 10">
    <name type="scientific">Actinomadura alba</name>
    <dbReference type="NCBI Taxonomy" id="406431"/>
    <lineage>
        <taxon>Bacteria</taxon>
        <taxon>Bacillati</taxon>
        <taxon>Actinomycetota</taxon>
        <taxon>Actinomycetes</taxon>
        <taxon>Streptosporangiales</taxon>
        <taxon>Thermomonosporaceae</taxon>
        <taxon>Actinomadura</taxon>
    </lineage>
</organism>
<keyword evidence="4" id="KW-0808">Transferase</keyword>
<feature type="transmembrane region" description="Helical" evidence="8">
    <location>
        <begin position="283"/>
        <end position="302"/>
    </location>
</feature>
<feature type="transmembrane region" description="Helical" evidence="8">
    <location>
        <begin position="121"/>
        <end position="141"/>
    </location>
</feature>
<keyword evidence="10" id="KW-1185">Reference proteome</keyword>
<protein>
    <recommendedName>
        <fullName evidence="11">Glycosyltransferase RgtA/B/C/D-like domain-containing protein</fullName>
    </recommendedName>
</protein>
<reference evidence="9 10" key="1">
    <citation type="submission" date="2020-06" db="EMBL/GenBank/DDBJ databases">
        <title>Actinomadura xiongansis sp. nov., isolated from soil of Baiyangdian.</title>
        <authorList>
            <person name="Zhang X."/>
        </authorList>
    </citation>
    <scope>NUCLEOTIDE SEQUENCE [LARGE SCALE GENOMIC DNA]</scope>
    <source>
        <strain evidence="9 10">HBUM206468</strain>
    </source>
</reference>
<dbReference type="Proteomes" id="UP000805614">
    <property type="component" value="Unassembled WGS sequence"/>
</dbReference>
<feature type="transmembrane region" description="Helical" evidence="8">
    <location>
        <begin position="314"/>
        <end position="340"/>
    </location>
</feature>
<keyword evidence="2" id="KW-1003">Cell membrane</keyword>
<feature type="transmembrane region" description="Helical" evidence="8">
    <location>
        <begin position="153"/>
        <end position="182"/>
    </location>
</feature>
<evidence type="ECO:0000256" key="6">
    <source>
        <dbReference type="ARBA" id="ARBA00022989"/>
    </source>
</evidence>
<evidence type="ECO:0000256" key="2">
    <source>
        <dbReference type="ARBA" id="ARBA00022475"/>
    </source>
</evidence>
<feature type="transmembrane region" description="Helical" evidence="8">
    <location>
        <begin position="260"/>
        <end position="276"/>
    </location>
</feature>
<dbReference type="InterPro" id="IPR050297">
    <property type="entry name" value="LipidA_mod_glycosyltrf_83"/>
</dbReference>
<evidence type="ECO:0000313" key="9">
    <source>
        <dbReference type="EMBL" id="MBC6468162.1"/>
    </source>
</evidence>
<feature type="transmembrane region" description="Helical" evidence="8">
    <location>
        <begin position="189"/>
        <end position="212"/>
    </location>
</feature>
<keyword evidence="6 8" id="KW-1133">Transmembrane helix</keyword>
<evidence type="ECO:0000256" key="7">
    <source>
        <dbReference type="ARBA" id="ARBA00023136"/>
    </source>
</evidence>
<evidence type="ECO:0000256" key="3">
    <source>
        <dbReference type="ARBA" id="ARBA00022676"/>
    </source>
</evidence>
<accession>A0ABR7LUJ3</accession>